<evidence type="ECO:0000256" key="1">
    <source>
        <dbReference type="ARBA" id="ARBA00022723"/>
    </source>
</evidence>
<dbReference type="CDD" id="cd01310">
    <property type="entry name" value="TatD_DNAse"/>
    <property type="match status" value="1"/>
</dbReference>
<keyword evidence="1 3" id="KW-0479">Metal-binding</keyword>
<feature type="binding site" evidence="3">
    <location>
        <position position="6"/>
    </location>
    <ligand>
        <name>a divalent metal cation</name>
        <dbReference type="ChEBI" id="CHEBI:60240"/>
        <label>1</label>
    </ligand>
</feature>
<feature type="binding site" evidence="3">
    <location>
        <position position="91"/>
    </location>
    <ligand>
        <name>a divalent metal cation</name>
        <dbReference type="ChEBI" id="CHEBI:60240"/>
        <label>1</label>
    </ligand>
</feature>
<dbReference type="GO" id="GO:0004536">
    <property type="term" value="F:DNA nuclease activity"/>
    <property type="evidence" value="ECO:0007669"/>
    <property type="project" value="InterPro"/>
</dbReference>
<protein>
    <submittedName>
        <fullName evidence="4">TatD family hydrolase</fullName>
    </submittedName>
</protein>
<organism evidence="4 5">
    <name type="scientific">Candidatus Aphodocola excrementigallinarum</name>
    <dbReference type="NCBI Taxonomy" id="2840670"/>
    <lineage>
        <taxon>Bacteria</taxon>
        <taxon>Bacillati</taxon>
        <taxon>Bacillota</taxon>
        <taxon>Bacilli</taxon>
        <taxon>Candidatus Aphodocola</taxon>
    </lineage>
</organism>
<dbReference type="NCBIfam" id="TIGR00010">
    <property type="entry name" value="YchF/TatD family DNA exonuclease"/>
    <property type="match status" value="1"/>
</dbReference>
<reference evidence="4" key="2">
    <citation type="journal article" date="2021" name="PeerJ">
        <title>Extensive microbial diversity within the chicken gut microbiome revealed by metagenomics and culture.</title>
        <authorList>
            <person name="Gilroy R."/>
            <person name="Ravi A."/>
            <person name="Getino M."/>
            <person name="Pursley I."/>
            <person name="Horton D.L."/>
            <person name="Alikhan N.F."/>
            <person name="Baker D."/>
            <person name="Gharbi K."/>
            <person name="Hall N."/>
            <person name="Watson M."/>
            <person name="Adriaenssens E.M."/>
            <person name="Foster-Nyarko E."/>
            <person name="Jarju S."/>
            <person name="Secka A."/>
            <person name="Antonio M."/>
            <person name="Oren A."/>
            <person name="Chaudhuri R.R."/>
            <person name="La Ragione R."/>
            <person name="Hildebrand F."/>
            <person name="Pallen M.J."/>
        </authorList>
    </citation>
    <scope>NUCLEOTIDE SEQUENCE</scope>
    <source>
        <strain evidence="4">CHK193-30670</strain>
    </source>
</reference>
<dbReference type="Pfam" id="PF01026">
    <property type="entry name" value="TatD_DNase"/>
    <property type="match status" value="1"/>
</dbReference>
<dbReference type="AlphaFoldDB" id="A0A9D1IMR1"/>
<evidence type="ECO:0000256" key="3">
    <source>
        <dbReference type="PIRSR" id="PIRSR005902-1"/>
    </source>
</evidence>
<feature type="binding site" evidence="3">
    <location>
        <position position="199"/>
    </location>
    <ligand>
        <name>a divalent metal cation</name>
        <dbReference type="ChEBI" id="CHEBI:60240"/>
        <label>1</label>
    </ligand>
</feature>
<dbReference type="Proteomes" id="UP000824074">
    <property type="component" value="Unassembled WGS sequence"/>
</dbReference>
<sequence>MLIDSHCHLLSSCYDDVKKEIEKAFSCGVDKLIINGYDVKTSHEAVELANSYENVYASVGIGPENCNDITKKDIDKIKKLSKNKKVVAIGEIGLDYYWTKENKDKQISTFKSMLNIAKERNLPVIVHNRDATKDVYDLLKEYQVSGIMHCFSGSIESAKEFIKLGFLIGIGGVVTFKNAKKVKEVVKQIPLECISLETDSPYLTPEPYRGRINNPCNLAYIVNEIAKIKEVKDKVVMDKTGLSVMTKFDL</sequence>
<evidence type="ECO:0000256" key="2">
    <source>
        <dbReference type="ARBA" id="ARBA00022801"/>
    </source>
</evidence>
<evidence type="ECO:0000313" key="4">
    <source>
        <dbReference type="EMBL" id="HIU40505.1"/>
    </source>
</evidence>
<dbReference type="EMBL" id="DVMT01000043">
    <property type="protein sequence ID" value="HIU40505.1"/>
    <property type="molecule type" value="Genomic_DNA"/>
</dbReference>
<dbReference type="PIRSF" id="PIRSF005902">
    <property type="entry name" value="DNase_TatD"/>
    <property type="match status" value="1"/>
</dbReference>
<comment type="caution">
    <text evidence="4">The sequence shown here is derived from an EMBL/GenBank/DDBJ whole genome shotgun (WGS) entry which is preliminary data.</text>
</comment>
<dbReference type="GO" id="GO:0046872">
    <property type="term" value="F:metal ion binding"/>
    <property type="evidence" value="ECO:0007669"/>
    <property type="project" value="UniProtKB-KW"/>
</dbReference>
<dbReference type="InterPro" id="IPR032466">
    <property type="entry name" value="Metal_Hydrolase"/>
</dbReference>
<feature type="binding site" evidence="3">
    <location>
        <position position="149"/>
    </location>
    <ligand>
        <name>a divalent metal cation</name>
        <dbReference type="ChEBI" id="CHEBI:60240"/>
        <label>2</label>
    </ligand>
</feature>
<evidence type="ECO:0000313" key="5">
    <source>
        <dbReference type="Proteomes" id="UP000824074"/>
    </source>
</evidence>
<dbReference type="PANTHER" id="PTHR46124">
    <property type="entry name" value="D-AMINOACYL-TRNA DEACYLASE"/>
    <property type="match status" value="1"/>
</dbReference>
<dbReference type="Gene3D" id="3.20.20.140">
    <property type="entry name" value="Metal-dependent hydrolases"/>
    <property type="match status" value="1"/>
</dbReference>
<dbReference type="FunFam" id="3.20.20.140:FF:000005">
    <property type="entry name" value="TatD family hydrolase"/>
    <property type="match status" value="1"/>
</dbReference>
<dbReference type="GO" id="GO:0016788">
    <property type="term" value="F:hydrolase activity, acting on ester bonds"/>
    <property type="evidence" value="ECO:0007669"/>
    <property type="project" value="InterPro"/>
</dbReference>
<dbReference type="InterPro" id="IPR015991">
    <property type="entry name" value="TatD/YcfH-like"/>
</dbReference>
<proteinExistence type="predicted"/>
<dbReference type="InterPro" id="IPR001130">
    <property type="entry name" value="TatD-like"/>
</dbReference>
<dbReference type="SUPFAM" id="SSF51556">
    <property type="entry name" value="Metallo-dependent hydrolases"/>
    <property type="match status" value="1"/>
</dbReference>
<reference evidence="4" key="1">
    <citation type="submission" date="2020-10" db="EMBL/GenBank/DDBJ databases">
        <authorList>
            <person name="Gilroy R."/>
        </authorList>
    </citation>
    <scope>NUCLEOTIDE SEQUENCE</scope>
    <source>
        <strain evidence="4">CHK193-30670</strain>
    </source>
</reference>
<accession>A0A9D1IMR1</accession>
<feature type="binding site" evidence="3">
    <location>
        <position position="127"/>
    </location>
    <ligand>
        <name>a divalent metal cation</name>
        <dbReference type="ChEBI" id="CHEBI:60240"/>
        <label>2</label>
    </ligand>
</feature>
<gene>
    <name evidence="4" type="ORF">IAB68_04315</name>
</gene>
<feature type="binding site" evidence="3">
    <location>
        <position position="8"/>
    </location>
    <ligand>
        <name>a divalent metal cation</name>
        <dbReference type="ChEBI" id="CHEBI:60240"/>
        <label>1</label>
    </ligand>
</feature>
<name>A0A9D1IMR1_9FIRM</name>
<dbReference type="PANTHER" id="PTHR46124:SF2">
    <property type="entry name" value="D-AMINOACYL-TRNA DEACYLASE"/>
    <property type="match status" value="1"/>
</dbReference>
<keyword evidence="2 4" id="KW-0378">Hydrolase</keyword>